<organism evidence="6 7">
    <name type="scientific">Dawidia soli</name>
    <dbReference type="NCBI Taxonomy" id="2782352"/>
    <lineage>
        <taxon>Bacteria</taxon>
        <taxon>Pseudomonadati</taxon>
        <taxon>Bacteroidota</taxon>
        <taxon>Cytophagia</taxon>
        <taxon>Cytophagales</taxon>
        <taxon>Chryseotaleaceae</taxon>
        <taxon>Dawidia</taxon>
    </lineage>
</organism>
<sequence>MNTMPKSHDPQPDLHAYQIADFNIAELTSTFIFRHSADLSASARVSDFIPEEVSIDRATFREATPVQAANRVEVRYDGKTLMLHCTCVTPKRKLCEHQRQVLSLIMNREELRIFFDGPMRQAKLATAARHYGMEQEQDLSQFFTLEYDQKSVHIKPKLKGLVSFNTAPAIRALPQKTTPPAPGEPVRTRTIVVLSQHKYYGHFFIELFIAPLSKEGKVKAPLTPLDPMDLIWKTEKPEETKFFAALSKFHSNFRTTRSETDVTGLQALVRNPLQYDFYFHNAAASANITVGSLVPIQLRPERVELDLTVRSRDIFYEASLLIRIGPKHLDVAQVDIRYDHFMMVDNKAYLIEDADLLAVLKRFKESDNVLLVHKSKLPEFHHDFLARYERKVNLSYPDMARATARQLKQNGFDEPHRRIIYLSDSGDFIEITPVLTYGSLEVPVLSRRQILSVDQQGKPFTLKRDEEAELQFAGVLIRQHPDFEAQLEEGLARDFLYIHKKRFLENDWFLDAFEAWRALGISILGFNTLAHNNLNPFKSKITIRVSSGVDWFNTNISVKFDKQQVSLKHLQRSIRNKNRFIQLDDGTLGILPEEWMAKFERYFEAGEITADGVLRTPVSRFSDISSLYDQEQLTPEASSLLSRVQQKAGSFETIDPVAVPEGLMATLRPYQQQGLNWLGFLDDFNFGGCLADDMGLGKTLQIIAFILSQRTKQKRNTNLVVVPASLIYNWQEEVQKFAPSLRVLTLYGTSRVRDVQSFDGYEIILTSYTTLLADVVHLKEYAFNYIFLDESQAIKNPDSQRYKAARLLNARNRVALSGTPIENNTFDLYGQLSFACPGLLGTLRHFRDHYAIPIDKFKSMKHTKALQRRINPFILRRTKEQVAAELPEKTEMIVHCEMGPEQRKVYDACEREFRDFLESTPEDKIAAQSMHILQGLTKLRQLCNSPAIIKDDEYFGNESAKIDTLIEHIENQHVHHKILVFSQFVTMLDLIRIQLGLRNIPFQYLTGQTRNRAERIKDFQHNPHTRVFLISLKAGGTGLNLTAADYVYLVDPWWNPAVENQAIDRAHRIGQHKNVVAVRLICPNTIEEKILKLQETKRDLVGSLIHSDASILKSLTSRDLLELLQ</sequence>
<feature type="domain" description="SWIM-type" evidence="3">
    <location>
        <begin position="70"/>
        <end position="106"/>
    </location>
</feature>
<dbReference type="InterPro" id="IPR027417">
    <property type="entry name" value="P-loop_NTPase"/>
</dbReference>
<dbReference type="GO" id="GO:0016787">
    <property type="term" value="F:hydrolase activity"/>
    <property type="evidence" value="ECO:0007669"/>
    <property type="project" value="UniProtKB-KW"/>
</dbReference>
<dbReference type="GO" id="GO:0008270">
    <property type="term" value="F:zinc ion binding"/>
    <property type="evidence" value="ECO:0007669"/>
    <property type="project" value="UniProtKB-KW"/>
</dbReference>
<comment type="caution">
    <text evidence="6">The sequence shown here is derived from an EMBL/GenBank/DDBJ whole genome shotgun (WGS) entry which is preliminary data.</text>
</comment>
<dbReference type="InterPro" id="IPR049730">
    <property type="entry name" value="SNF2/RAD54-like_C"/>
</dbReference>
<proteinExistence type="predicted"/>
<reference evidence="6 7" key="1">
    <citation type="submission" date="2021-05" db="EMBL/GenBank/DDBJ databases">
        <title>A Polyphasic approach of four new species of the genus Ohtaekwangia: Ohtaekwangia histidinii sp. nov., Ohtaekwangia cretensis sp. nov., Ohtaekwangia indiensis sp. nov., Ohtaekwangia reichenbachii sp. nov. from diverse environment.</title>
        <authorList>
            <person name="Octaviana S."/>
        </authorList>
    </citation>
    <scope>NUCLEOTIDE SEQUENCE [LARGE SCALE GENOMIC DNA]</scope>
    <source>
        <strain evidence="6 7">PWU37</strain>
    </source>
</reference>
<keyword evidence="6" id="KW-0347">Helicase</keyword>
<evidence type="ECO:0000256" key="1">
    <source>
        <dbReference type="ARBA" id="ARBA00022801"/>
    </source>
</evidence>
<dbReference type="GO" id="GO:0004386">
    <property type="term" value="F:helicase activity"/>
    <property type="evidence" value="ECO:0007669"/>
    <property type="project" value="UniProtKB-KW"/>
</dbReference>
<dbReference type="CDD" id="cd18793">
    <property type="entry name" value="SF2_C_SNF"/>
    <property type="match status" value="1"/>
</dbReference>
<dbReference type="Pfam" id="PF00176">
    <property type="entry name" value="SNF2-rel_dom"/>
    <property type="match status" value="1"/>
</dbReference>
<dbReference type="SMART" id="SM00490">
    <property type="entry name" value="HELICc"/>
    <property type="match status" value="1"/>
</dbReference>
<dbReference type="CDD" id="cd18012">
    <property type="entry name" value="DEXQc_arch_SWI2_SNF2"/>
    <property type="match status" value="1"/>
</dbReference>
<dbReference type="InterPro" id="IPR000330">
    <property type="entry name" value="SNF2_N"/>
</dbReference>
<keyword evidence="2" id="KW-0863">Zinc-finger</keyword>
<feature type="domain" description="Helicase ATP-binding" evidence="4">
    <location>
        <begin position="679"/>
        <end position="838"/>
    </location>
</feature>
<dbReference type="Proteomes" id="UP001319180">
    <property type="component" value="Unassembled WGS sequence"/>
</dbReference>
<evidence type="ECO:0000259" key="5">
    <source>
        <dbReference type="PROSITE" id="PS51194"/>
    </source>
</evidence>
<dbReference type="PROSITE" id="PS51192">
    <property type="entry name" value="HELICASE_ATP_BIND_1"/>
    <property type="match status" value="1"/>
</dbReference>
<dbReference type="GO" id="GO:0015616">
    <property type="term" value="F:DNA translocase activity"/>
    <property type="evidence" value="ECO:0007669"/>
    <property type="project" value="TreeGrafter"/>
</dbReference>
<evidence type="ECO:0000256" key="2">
    <source>
        <dbReference type="PROSITE-ProRule" id="PRU00325"/>
    </source>
</evidence>
<dbReference type="AlphaFoldDB" id="A0AAP2GKA7"/>
<dbReference type="InterPro" id="IPR014001">
    <property type="entry name" value="Helicase_ATP-bd"/>
</dbReference>
<name>A0AAP2GKA7_9BACT</name>
<dbReference type="InterPro" id="IPR050496">
    <property type="entry name" value="SNF2_RAD54_helicase_repair"/>
</dbReference>
<dbReference type="PROSITE" id="PS50966">
    <property type="entry name" value="ZF_SWIM"/>
    <property type="match status" value="1"/>
</dbReference>
<dbReference type="GO" id="GO:0005524">
    <property type="term" value="F:ATP binding"/>
    <property type="evidence" value="ECO:0007669"/>
    <property type="project" value="InterPro"/>
</dbReference>
<dbReference type="PROSITE" id="PS51194">
    <property type="entry name" value="HELICASE_CTER"/>
    <property type="match status" value="1"/>
</dbReference>
<gene>
    <name evidence="6" type="ORF">KK078_27015</name>
</gene>
<dbReference type="SMART" id="SM00487">
    <property type="entry name" value="DEXDc"/>
    <property type="match status" value="1"/>
</dbReference>
<dbReference type="Gene3D" id="3.40.50.300">
    <property type="entry name" value="P-loop containing nucleotide triphosphate hydrolases"/>
    <property type="match status" value="1"/>
</dbReference>
<dbReference type="InterPro" id="IPR038718">
    <property type="entry name" value="SNF2-like_sf"/>
</dbReference>
<keyword evidence="1" id="KW-0378">Hydrolase</keyword>
<evidence type="ECO:0000259" key="3">
    <source>
        <dbReference type="PROSITE" id="PS50966"/>
    </source>
</evidence>
<evidence type="ECO:0000259" key="4">
    <source>
        <dbReference type="PROSITE" id="PS51192"/>
    </source>
</evidence>
<dbReference type="Gene3D" id="3.40.50.10810">
    <property type="entry name" value="Tandem AAA-ATPase domain"/>
    <property type="match status" value="1"/>
</dbReference>
<dbReference type="PANTHER" id="PTHR45629">
    <property type="entry name" value="SNF2/RAD54 FAMILY MEMBER"/>
    <property type="match status" value="1"/>
</dbReference>
<feature type="domain" description="Helicase C-terminal" evidence="5">
    <location>
        <begin position="961"/>
        <end position="1116"/>
    </location>
</feature>
<evidence type="ECO:0000313" key="6">
    <source>
        <dbReference type="EMBL" id="MBT1690246.1"/>
    </source>
</evidence>
<keyword evidence="2" id="KW-0479">Metal-binding</keyword>
<keyword evidence="6" id="KW-0067">ATP-binding</keyword>
<accession>A0AAP2GKA7</accession>
<dbReference type="EMBL" id="JAHESC010000059">
    <property type="protein sequence ID" value="MBT1690246.1"/>
    <property type="molecule type" value="Genomic_DNA"/>
</dbReference>
<evidence type="ECO:0000313" key="7">
    <source>
        <dbReference type="Proteomes" id="UP001319180"/>
    </source>
</evidence>
<keyword evidence="2" id="KW-0862">Zinc</keyword>
<protein>
    <submittedName>
        <fullName evidence="6">DEAD/DEAH box helicase</fullName>
    </submittedName>
</protein>
<dbReference type="SUPFAM" id="SSF52540">
    <property type="entry name" value="P-loop containing nucleoside triphosphate hydrolases"/>
    <property type="match status" value="2"/>
</dbReference>
<dbReference type="InterPro" id="IPR007527">
    <property type="entry name" value="Znf_SWIM"/>
</dbReference>
<keyword evidence="7" id="KW-1185">Reference proteome</keyword>
<keyword evidence="6" id="KW-0547">Nucleotide-binding</keyword>
<dbReference type="Pfam" id="PF00271">
    <property type="entry name" value="Helicase_C"/>
    <property type="match status" value="1"/>
</dbReference>
<dbReference type="InterPro" id="IPR001650">
    <property type="entry name" value="Helicase_C-like"/>
</dbReference>
<dbReference type="PANTHER" id="PTHR45629:SF7">
    <property type="entry name" value="DNA EXCISION REPAIR PROTEIN ERCC-6-RELATED"/>
    <property type="match status" value="1"/>
</dbReference>